<feature type="region of interest" description="Disordered" evidence="7">
    <location>
        <begin position="616"/>
        <end position="673"/>
    </location>
</feature>
<feature type="compositionally biased region" description="Low complexity" evidence="7">
    <location>
        <begin position="662"/>
        <end position="673"/>
    </location>
</feature>
<dbReference type="Pfam" id="PF02020">
    <property type="entry name" value="W2"/>
    <property type="match status" value="1"/>
</dbReference>
<evidence type="ECO:0000259" key="8">
    <source>
        <dbReference type="PROSITE" id="PS51363"/>
    </source>
</evidence>
<feature type="region of interest" description="Disordered" evidence="7">
    <location>
        <begin position="172"/>
        <end position="208"/>
    </location>
</feature>
<evidence type="ECO:0000256" key="3">
    <source>
        <dbReference type="ARBA" id="ARBA00022553"/>
    </source>
</evidence>
<feature type="compositionally biased region" description="Polar residues" evidence="7">
    <location>
        <begin position="187"/>
        <end position="208"/>
    </location>
</feature>
<dbReference type="InterPro" id="IPR016024">
    <property type="entry name" value="ARM-type_fold"/>
</dbReference>
<keyword evidence="3" id="KW-0597">Phosphoprotein</keyword>
<dbReference type="GO" id="GO:0003729">
    <property type="term" value="F:mRNA binding"/>
    <property type="evidence" value="ECO:0007669"/>
    <property type="project" value="TreeGrafter"/>
</dbReference>
<evidence type="ECO:0000313" key="11">
    <source>
        <dbReference type="Proteomes" id="UP000663880"/>
    </source>
</evidence>
<feature type="compositionally biased region" description="Basic and acidic residues" evidence="7">
    <location>
        <begin position="177"/>
        <end position="186"/>
    </location>
</feature>
<dbReference type="PANTHER" id="PTHR23253">
    <property type="entry name" value="EUKARYOTIC TRANSLATION INITIATION FACTOR 4 GAMMA"/>
    <property type="match status" value="1"/>
</dbReference>
<dbReference type="GO" id="GO:0016281">
    <property type="term" value="C:eukaryotic translation initiation factor 4F complex"/>
    <property type="evidence" value="ECO:0007669"/>
    <property type="project" value="TreeGrafter"/>
</dbReference>
<protein>
    <recommendedName>
        <fullName evidence="12">Eukaryotic translation initiation factor 4 gamma 3</fullName>
    </recommendedName>
</protein>
<name>A0A821UBS1_9NEOP</name>
<dbReference type="Pfam" id="PF02854">
    <property type="entry name" value="MIF4G"/>
    <property type="match status" value="1"/>
</dbReference>
<keyword evidence="2" id="KW-0396">Initiation factor</keyword>
<dbReference type="GO" id="GO:0003743">
    <property type="term" value="F:translation initiation factor activity"/>
    <property type="evidence" value="ECO:0007669"/>
    <property type="project" value="UniProtKB-KW"/>
</dbReference>
<dbReference type="OrthoDB" id="514777at2759"/>
<dbReference type="SMART" id="SM00543">
    <property type="entry name" value="MIF4G"/>
    <property type="match status" value="1"/>
</dbReference>
<evidence type="ECO:0000256" key="2">
    <source>
        <dbReference type="ARBA" id="ARBA00022540"/>
    </source>
</evidence>
<feature type="coiled-coil region" evidence="6">
    <location>
        <begin position="341"/>
        <end position="368"/>
    </location>
</feature>
<dbReference type="SMART" id="SM00515">
    <property type="entry name" value="eIF5C"/>
    <property type="match status" value="1"/>
</dbReference>
<evidence type="ECO:0000256" key="5">
    <source>
        <dbReference type="ARBA" id="ARBA00022917"/>
    </source>
</evidence>
<evidence type="ECO:0000256" key="6">
    <source>
        <dbReference type="SAM" id="Coils"/>
    </source>
</evidence>
<evidence type="ECO:0000313" key="10">
    <source>
        <dbReference type="EMBL" id="CAF4887697.1"/>
    </source>
</evidence>
<dbReference type="PROSITE" id="PS51366">
    <property type="entry name" value="MI"/>
    <property type="match status" value="1"/>
</dbReference>
<dbReference type="AlphaFoldDB" id="A0A821UBS1"/>
<sequence>MKDINLNNTSDPDSANETETVKEDVNQNEKIILETNNENESMEQNNTSPDVSVKETLNGNDETDNYVGEPDELKSEVSELEPDAPAITLKHSYNAEQWSPLNPSGKKVYDVNLLKEIQDDPLCKTMPKSPLLETCNILRTAQSQDSLIAFNHINRSMNDSLFPTFLKTNSGSMRNPILRDGRKDNRSSGQSLNRGSMKLNSPSRNSGGRNICISLREEVKLNETKDAWRPARLKKENLDEAELKTQELYKKFRGILNKLTPQKFDTLVDKVKSLEIDTQERLEGVIDLVFEKAIEEPNFSEAYAAMCNKLSTLRVPSTNNPSQCVNFRAMIITKCQNQFIKEKTDEIVVKLEKELAECNDAAKKKELHAQLGEAQRRVRMRSVGNVRFIGELYKLNILIAKIMVYCMNYLIDKPEEEKLECLCKLLTTIGEQVENEAKEQLDVIINKIQDIVNDRKSKKISSRVRFMLQDVIELRRRRWVAKSVLDMQPKMMDQIQKEAEQKQRHIELMNSPVGGGFRRDDGNRKKRGVEGRRQGNNNFMDNTWKTTTTRSNYVVDTSKLKAMPQKNPNLGSIKLAPAHSIWNQGSGTKSQIAASATNKFSILDNVQIDPTTLTAAKHAPPAAYQQSKSIERSTFTRNDFASSRSDSIERTKPSPTPPAAPPAQTEAPAAQEPLPEYLRKSVKQFIDLSILNLNDEELVEEIKLIGSQYHAAMVTEILNVALEKNAKAISILSKSVMKLVSLGILSCENFLAGMDEIFECGPDLYIDIPMLYSYLGKFIAPLIENKNLTLQQVHKAAGSLVSSGHGHLLLKAIITELKDSMGPTFTRTKWVESGLELKQWMDDDKVPKWVSDNHFEFLEGSEDSSSVEEKPKLPPSEVQKKLLQLMNTDESCDCLRGWVKDNIASTEESWFLRCLTQAICEYAYSPESCTHLNVDRMNKYSSLISEYADTQPVREADCLFGIQLLVHRLEHPQGLTLDIFQYLHEHYVISVDGFIAWETSEMVPEGKAVMLKALTSFFTSIREADNEDSGSEA</sequence>
<feature type="region of interest" description="Disordered" evidence="7">
    <location>
        <begin position="510"/>
        <end position="544"/>
    </location>
</feature>
<dbReference type="Gene3D" id="1.25.40.180">
    <property type="match status" value="3"/>
</dbReference>
<feature type="compositionally biased region" description="Polar residues" evidence="7">
    <location>
        <begin position="1"/>
        <end position="18"/>
    </location>
</feature>
<dbReference type="FunFam" id="1.25.40.180:FF:000042">
    <property type="entry name" value="Eukaryotic translation initiation factor 4 gamma"/>
    <property type="match status" value="1"/>
</dbReference>
<feature type="compositionally biased region" description="Polar residues" evidence="7">
    <location>
        <begin position="34"/>
        <end position="60"/>
    </location>
</feature>
<dbReference type="InterPro" id="IPR003891">
    <property type="entry name" value="Initiation_fac_eIF4g_MI"/>
</dbReference>
<keyword evidence="5" id="KW-0648">Protein biosynthesis</keyword>
<keyword evidence="4" id="KW-0810">Translation regulation</keyword>
<feature type="domain" description="W2" evidence="8">
    <location>
        <begin position="868"/>
        <end position="1031"/>
    </location>
</feature>
<proteinExistence type="inferred from homology"/>
<feature type="compositionally biased region" description="Basic and acidic residues" evidence="7">
    <location>
        <begin position="517"/>
        <end position="533"/>
    </location>
</feature>
<dbReference type="EMBL" id="CAJOBZ010000030">
    <property type="protein sequence ID" value="CAF4887697.1"/>
    <property type="molecule type" value="Genomic_DNA"/>
</dbReference>
<dbReference type="CDD" id="cd11559">
    <property type="entry name" value="W2_eIF4G1_like"/>
    <property type="match status" value="1"/>
</dbReference>
<dbReference type="PANTHER" id="PTHR23253:SF78">
    <property type="entry name" value="EUKARYOTIC TRANSLATION INITIATION FACTOR 4G1, ISOFORM B-RELATED"/>
    <property type="match status" value="1"/>
</dbReference>
<keyword evidence="6" id="KW-0175">Coiled coil</keyword>
<evidence type="ECO:0000256" key="1">
    <source>
        <dbReference type="ARBA" id="ARBA00005775"/>
    </source>
</evidence>
<keyword evidence="11" id="KW-1185">Reference proteome</keyword>
<evidence type="ECO:0008006" key="12">
    <source>
        <dbReference type="Google" id="ProtNLM"/>
    </source>
</evidence>
<feature type="domain" description="MI" evidence="9">
    <location>
        <begin position="677"/>
        <end position="798"/>
    </location>
</feature>
<reference evidence="10" key="1">
    <citation type="submission" date="2021-02" db="EMBL/GenBank/DDBJ databases">
        <authorList>
            <person name="Steward A R."/>
        </authorList>
    </citation>
    <scope>NUCLEOTIDE SEQUENCE</scope>
</reference>
<dbReference type="InterPro" id="IPR003890">
    <property type="entry name" value="MIF4G-like_typ-3"/>
</dbReference>
<feature type="compositionally biased region" description="Polar residues" evidence="7">
    <location>
        <begin position="534"/>
        <end position="544"/>
    </location>
</feature>
<comment type="similarity">
    <text evidence="1">Belongs to the eukaryotic initiation factor 4G family.</text>
</comment>
<dbReference type="SMART" id="SM00544">
    <property type="entry name" value="MA3"/>
    <property type="match status" value="1"/>
</dbReference>
<organism evidence="10 11">
    <name type="scientific">Pieris macdunnoughi</name>
    <dbReference type="NCBI Taxonomy" id="345717"/>
    <lineage>
        <taxon>Eukaryota</taxon>
        <taxon>Metazoa</taxon>
        <taxon>Ecdysozoa</taxon>
        <taxon>Arthropoda</taxon>
        <taxon>Hexapoda</taxon>
        <taxon>Insecta</taxon>
        <taxon>Pterygota</taxon>
        <taxon>Neoptera</taxon>
        <taxon>Endopterygota</taxon>
        <taxon>Lepidoptera</taxon>
        <taxon>Glossata</taxon>
        <taxon>Ditrysia</taxon>
        <taxon>Papilionoidea</taxon>
        <taxon>Pieridae</taxon>
        <taxon>Pierinae</taxon>
        <taxon>Pieris</taxon>
    </lineage>
</organism>
<feature type="compositionally biased region" description="Polar residues" evidence="7">
    <location>
        <begin position="624"/>
        <end position="645"/>
    </location>
</feature>
<dbReference type="Proteomes" id="UP000663880">
    <property type="component" value="Unassembled WGS sequence"/>
</dbReference>
<dbReference type="Pfam" id="PF02847">
    <property type="entry name" value="MA3"/>
    <property type="match status" value="1"/>
</dbReference>
<accession>A0A821UBS1</accession>
<dbReference type="PROSITE" id="PS51363">
    <property type="entry name" value="W2"/>
    <property type="match status" value="1"/>
</dbReference>
<evidence type="ECO:0000256" key="4">
    <source>
        <dbReference type="ARBA" id="ARBA00022845"/>
    </source>
</evidence>
<gene>
    <name evidence="10" type="ORF">PMACD_LOCUS10175</name>
</gene>
<dbReference type="InterPro" id="IPR003307">
    <property type="entry name" value="W2_domain"/>
</dbReference>
<dbReference type="GO" id="GO:0006417">
    <property type="term" value="P:regulation of translation"/>
    <property type="evidence" value="ECO:0007669"/>
    <property type="project" value="UniProtKB-KW"/>
</dbReference>
<comment type="caution">
    <text evidence="10">The sequence shown here is derived from an EMBL/GenBank/DDBJ whole genome shotgun (WGS) entry which is preliminary data.</text>
</comment>
<dbReference type="SUPFAM" id="SSF48371">
    <property type="entry name" value="ARM repeat"/>
    <property type="match status" value="3"/>
</dbReference>
<evidence type="ECO:0000259" key="9">
    <source>
        <dbReference type="PROSITE" id="PS51366"/>
    </source>
</evidence>
<evidence type="ECO:0000256" key="7">
    <source>
        <dbReference type="SAM" id="MobiDB-lite"/>
    </source>
</evidence>
<feature type="region of interest" description="Disordered" evidence="7">
    <location>
        <begin position="1"/>
        <end position="67"/>
    </location>
</feature>